<keyword evidence="3" id="KW-1185">Reference proteome</keyword>
<dbReference type="OrthoDB" id="6090131at2759"/>
<dbReference type="AlphaFoldDB" id="A0A6S7JYM5"/>
<keyword evidence="2" id="KW-0695">RNA-directed DNA polymerase</keyword>
<feature type="region of interest" description="Disordered" evidence="1">
    <location>
        <begin position="1"/>
        <end position="107"/>
    </location>
</feature>
<organism evidence="2 3">
    <name type="scientific">Paramuricea clavata</name>
    <name type="common">Red gorgonian</name>
    <name type="synonym">Violescent sea-whip</name>
    <dbReference type="NCBI Taxonomy" id="317549"/>
    <lineage>
        <taxon>Eukaryota</taxon>
        <taxon>Metazoa</taxon>
        <taxon>Cnidaria</taxon>
        <taxon>Anthozoa</taxon>
        <taxon>Octocorallia</taxon>
        <taxon>Malacalcyonacea</taxon>
        <taxon>Plexauridae</taxon>
        <taxon>Paramuricea</taxon>
    </lineage>
</organism>
<evidence type="ECO:0000256" key="1">
    <source>
        <dbReference type="SAM" id="MobiDB-lite"/>
    </source>
</evidence>
<feature type="compositionally biased region" description="Polar residues" evidence="1">
    <location>
        <begin position="64"/>
        <end position="81"/>
    </location>
</feature>
<comment type="caution">
    <text evidence="2">The sequence shown here is derived from an EMBL/GenBank/DDBJ whole genome shotgun (WGS) entry which is preliminary data.</text>
</comment>
<feature type="non-terminal residue" evidence="2">
    <location>
        <position position="420"/>
    </location>
</feature>
<accession>A0A6S7JYM5</accession>
<gene>
    <name evidence="2" type="ORF">PACLA_8A009016</name>
</gene>
<evidence type="ECO:0000313" key="2">
    <source>
        <dbReference type="EMBL" id="CAB4014758.1"/>
    </source>
</evidence>
<dbReference type="GO" id="GO:0003964">
    <property type="term" value="F:RNA-directed DNA polymerase activity"/>
    <property type="evidence" value="ECO:0007669"/>
    <property type="project" value="UniProtKB-KW"/>
</dbReference>
<sequence>KGKGPIETARGTAEQCESDSDDSEILIQILPEQRNFENDSLQGNEAVDRSEPDTADPADDIAQNEATENTQEPNLNTQLEEQQNEKPMQPATESPPAPPTRRSTRVRYAPNPLNYNHLGNPEHFVSSVNATPTFSPFTYPQSYPLPPPAPFIPPLWFPPWIFPFPHPFYPPNDQQFFFNTEYLHKYNAGKSEKKKVQVPGHHYFKKIDSIIATCMSSGEMFHEYCVDQAVPPTPRPVPGITKFPKFHYLPLEDTPIRKENGNRREVDDFHPRACLRALHKEKAINVEDALSVKAFCNKYIVEENLVKSYLEHLNHLEMMNDKRKTETRDKNLQENNMSCEDFDWQKMFNEGTLAKQRVCILDKYIEKYNLSAVRNKKKTEKVSAIVHHLQYAVSASESGEDLVLAEIGESSDQQSGSDTI</sequence>
<dbReference type="Proteomes" id="UP001152795">
    <property type="component" value="Unassembled WGS sequence"/>
</dbReference>
<keyword evidence="2" id="KW-0808">Transferase</keyword>
<proteinExistence type="predicted"/>
<reference evidence="2" key="1">
    <citation type="submission" date="2020-04" db="EMBL/GenBank/DDBJ databases">
        <authorList>
            <person name="Alioto T."/>
            <person name="Alioto T."/>
            <person name="Gomez Garrido J."/>
        </authorList>
    </citation>
    <scope>NUCLEOTIDE SEQUENCE</scope>
    <source>
        <strain evidence="2">A484AB</strain>
    </source>
</reference>
<evidence type="ECO:0000313" key="3">
    <source>
        <dbReference type="Proteomes" id="UP001152795"/>
    </source>
</evidence>
<name>A0A6S7JYM5_PARCT</name>
<protein>
    <submittedName>
        <fullName evidence="2">RNA-directed DNA polymerase from transposon X-element</fullName>
    </submittedName>
</protein>
<dbReference type="EMBL" id="CACRXK020008434">
    <property type="protein sequence ID" value="CAB4014758.1"/>
    <property type="molecule type" value="Genomic_DNA"/>
</dbReference>
<keyword evidence="2" id="KW-0548">Nucleotidyltransferase</keyword>